<dbReference type="GO" id="GO:0004424">
    <property type="term" value="F:imidazoleglycerol-phosphate dehydratase activity"/>
    <property type="evidence" value="ECO:0007669"/>
    <property type="project" value="UniProtKB-UniRule"/>
</dbReference>
<reference evidence="6" key="1">
    <citation type="journal article" date="2020" name="mSystems">
        <title>Genome- and Community-Level Interaction Insights into Carbon Utilization and Element Cycling Functions of Hydrothermarchaeota in Hydrothermal Sediment.</title>
        <authorList>
            <person name="Zhou Z."/>
            <person name="Liu Y."/>
            <person name="Xu W."/>
            <person name="Pan J."/>
            <person name="Luo Z.H."/>
            <person name="Li M."/>
        </authorList>
    </citation>
    <scope>NUCLEOTIDE SEQUENCE [LARGE SCALE GENOMIC DNA]</scope>
    <source>
        <strain evidence="6">SpSt-12</strain>
        <strain evidence="7">SpSt-38</strain>
    </source>
</reference>
<dbReference type="SUPFAM" id="SSF54211">
    <property type="entry name" value="Ribosomal protein S5 domain 2-like"/>
    <property type="match status" value="2"/>
</dbReference>
<gene>
    <name evidence="5" type="primary">hisB</name>
    <name evidence="6" type="ORF">ENN70_03870</name>
    <name evidence="7" type="ORF">ENR21_04465</name>
</gene>
<evidence type="ECO:0000313" key="7">
    <source>
        <dbReference type="EMBL" id="HGF87654.1"/>
    </source>
</evidence>
<evidence type="ECO:0000256" key="2">
    <source>
        <dbReference type="ARBA" id="ARBA00022605"/>
    </source>
</evidence>
<dbReference type="EMBL" id="DSQD01000139">
    <property type="protein sequence ID" value="HGF87654.1"/>
    <property type="molecule type" value="Genomic_DNA"/>
</dbReference>
<comment type="subcellular location">
    <subcellularLocation>
        <location evidence="5">Cytoplasm</location>
    </subcellularLocation>
</comment>
<comment type="catalytic activity">
    <reaction evidence="5">
        <text>D-erythro-1-(imidazol-4-yl)glycerol 3-phosphate = 3-(imidazol-4-yl)-2-oxopropyl phosphate + H2O</text>
        <dbReference type="Rhea" id="RHEA:11040"/>
        <dbReference type="ChEBI" id="CHEBI:15377"/>
        <dbReference type="ChEBI" id="CHEBI:57766"/>
        <dbReference type="ChEBI" id="CHEBI:58278"/>
        <dbReference type="EC" id="4.2.1.19"/>
    </reaction>
</comment>
<dbReference type="InterPro" id="IPR038494">
    <property type="entry name" value="IGPD_sf"/>
</dbReference>
<dbReference type="InterPro" id="IPR020565">
    <property type="entry name" value="ImidazoleglycerP_deHydtase_CS"/>
</dbReference>
<proteinExistence type="inferred from homology"/>
<sequence length="179" mass="19669">MKKFSRKTEETEVTVIIDAEKTEVETTIAFLDHMVKTLSRHSGIAMRVEAKGDLEHHVIEDVAILLGRALAEINKKGIERFGDAIVPMDDAVAICGLDFSGRGVLVVEGEFGDGEMKEEDFLHFLDTLCRNAGLNVYLSVKGKNSHHKMEAAVKAIAISLKKALKKSGNEYRSAKGVLD</sequence>
<dbReference type="InterPro" id="IPR000807">
    <property type="entry name" value="ImidazoleglycerolP_deHydtase"/>
</dbReference>
<evidence type="ECO:0000313" key="6">
    <source>
        <dbReference type="EMBL" id="HET21229.1"/>
    </source>
</evidence>
<comment type="pathway">
    <text evidence="1 5">Amino-acid biosynthesis; L-histidine biosynthesis; L-histidine from 5-phospho-alpha-D-ribose 1-diphosphate: step 6/9.</text>
</comment>
<dbReference type="FunFam" id="3.30.230.40:FF:000003">
    <property type="entry name" value="Imidazoleglycerol-phosphate dehydratase HisB"/>
    <property type="match status" value="1"/>
</dbReference>
<dbReference type="GO" id="GO:0005737">
    <property type="term" value="C:cytoplasm"/>
    <property type="evidence" value="ECO:0007669"/>
    <property type="project" value="UniProtKB-SubCell"/>
</dbReference>
<keyword evidence="3 5" id="KW-0368">Histidine biosynthesis</keyword>
<dbReference type="GO" id="GO:0000105">
    <property type="term" value="P:L-histidine biosynthetic process"/>
    <property type="evidence" value="ECO:0007669"/>
    <property type="project" value="UniProtKB-UniRule"/>
</dbReference>
<name>A0A7C2S8G9_ARCFL</name>
<keyword evidence="5" id="KW-0963">Cytoplasm</keyword>
<evidence type="ECO:0000256" key="4">
    <source>
        <dbReference type="ARBA" id="ARBA00023239"/>
    </source>
</evidence>
<dbReference type="Pfam" id="PF00475">
    <property type="entry name" value="IGPD"/>
    <property type="match status" value="1"/>
</dbReference>
<comment type="similarity">
    <text evidence="5">Belongs to the imidazoleglycerol-phosphate dehydratase family.</text>
</comment>
<dbReference type="AlphaFoldDB" id="A0A7C2S8G9"/>
<dbReference type="PROSITE" id="PS00955">
    <property type="entry name" value="IGP_DEHYDRATASE_2"/>
    <property type="match status" value="1"/>
</dbReference>
<keyword evidence="2 5" id="KW-0028">Amino-acid biosynthesis</keyword>
<keyword evidence="4 5" id="KW-0456">Lyase</keyword>
<dbReference type="UniPathway" id="UPA00031">
    <property type="reaction ID" value="UER00011"/>
</dbReference>
<comment type="caution">
    <text evidence="6">The sequence shown here is derived from an EMBL/GenBank/DDBJ whole genome shotgun (WGS) entry which is preliminary data.</text>
</comment>
<dbReference type="InterPro" id="IPR020568">
    <property type="entry name" value="Ribosomal_Su5_D2-typ_SF"/>
</dbReference>
<dbReference type="EC" id="4.2.1.19" evidence="5"/>
<dbReference type="PANTHER" id="PTHR23133:SF2">
    <property type="entry name" value="IMIDAZOLEGLYCEROL-PHOSPHATE DEHYDRATASE"/>
    <property type="match status" value="1"/>
</dbReference>
<organism evidence="6">
    <name type="scientific">Archaeoglobus fulgidus</name>
    <dbReference type="NCBI Taxonomy" id="2234"/>
    <lineage>
        <taxon>Archaea</taxon>
        <taxon>Methanobacteriati</taxon>
        <taxon>Methanobacteriota</taxon>
        <taxon>Archaeoglobi</taxon>
        <taxon>Archaeoglobales</taxon>
        <taxon>Archaeoglobaceae</taxon>
        <taxon>Archaeoglobus</taxon>
    </lineage>
</organism>
<evidence type="ECO:0000256" key="5">
    <source>
        <dbReference type="HAMAP-Rule" id="MF_00076"/>
    </source>
</evidence>
<dbReference type="Gene3D" id="3.30.230.40">
    <property type="entry name" value="Imidazole glycerol phosphate dehydratase, domain 1"/>
    <property type="match status" value="2"/>
</dbReference>
<evidence type="ECO:0000256" key="1">
    <source>
        <dbReference type="ARBA" id="ARBA00005047"/>
    </source>
</evidence>
<protein>
    <recommendedName>
        <fullName evidence="5">Imidazoleglycerol-phosphate dehydratase</fullName>
        <shortName evidence="5">IGPD</shortName>
        <ecNumber evidence="5">4.2.1.19</ecNumber>
    </recommendedName>
</protein>
<accession>A0A7C2S8G9</accession>
<dbReference type="EMBL" id="DSCQ01000047">
    <property type="protein sequence ID" value="HET21229.1"/>
    <property type="molecule type" value="Genomic_DNA"/>
</dbReference>
<evidence type="ECO:0000256" key="3">
    <source>
        <dbReference type="ARBA" id="ARBA00023102"/>
    </source>
</evidence>
<dbReference type="PANTHER" id="PTHR23133">
    <property type="entry name" value="IMIDAZOLEGLYCEROL-PHOSPHATE DEHYDRATASE HIS7"/>
    <property type="match status" value="1"/>
</dbReference>
<dbReference type="HAMAP" id="MF_00076">
    <property type="entry name" value="HisB"/>
    <property type="match status" value="1"/>
</dbReference>